<dbReference type="AlphaFoldDB" id="A0AAN7DUG5"/>
<dbReference type="PANTHER" id="PTHR11439">
    <property type="entry name" value="GAG-POL-RELATED RETROTRANSPOSON"/>
    <property type="match status" value="1"/>
</dbReference>
<evidence type="ECO:0000256" key="1">
    <source>
        <dbReference type="SAM" id="MobiDB-lite"/>
    </source>
</evidence>
<protein>
    <recommendedName>
        <fullName evidence="4">Gag-pol polyprotein</fullName>
    </recommendedName>
</protein>
<sequence>MKIAYEIWNGKKPRLKYFRVFGSKCYILNDRENLRKFDAKTKVEMVDDGERASTKEPTVEVEALDIEVEGSASKEESTPMNPRMETRSLSRTSSPLTPSESIIGSLLYLTASKPDIAFSVGVCARYQAAPKESHLTAVKRIITYVNGTPDYGLWYSNDSNACLVGYLDADWAGSVDDRKSTSVEVEYIAAGSCCTQLLWMKKLLHDYGILQNTMCVFCDNTSAINLSKNPIQHSKSKHIEIRYHFIQDLVEDKVVCLKFIHTDNQKADIFTKPLDGPRFESLRKTIGVGTIP</sequence>
<feature type="region of interest" description="Disordered" evidence="1">
    <location>
        <begin position="70"/>
        <end position="96"/>
    </location>
</feature>
<organism evidence="2 3">
    <name type="scientific">Quercus rubra</name>
    <name type="common">Northern red oak</name>
    <name type="synonym">Quercus borealis</name>
    <dbReference type="NCBI Taxonomy" id="3512"/>
    <lineage>
        <taxon>Eukaryota</taxon>
        <taxon>Viridiplantae</taxon>
        <taxon>Streptophyta</taxon>
        <taxon>Embryophyta</taxon>
        <taxon>Tracheophyta</taxon>
        <taxon>Spermatophyta</taxon>
        <taxon>Magnoliopsida</taxon>
        <taxon>eudicotyledons</taxon>
        <taxon>Gunneridae</taxon>
        <taxon>Pentapetalae</taxon>
        <taxon>rosids</taxon>
        <taxon>fabids</taxon>
        <taxon>Fagales</taxon>
        <taxon>Fagaceae</taxon>
        <taxon>Quercus</taxon>
    </lineage>
</organism>
<feature type="compositionally biased region" description="Low complexity" evidence="1">
    <location>
        <begin position="87"/>
        <end position="96"/>
    </location>
</feature>
<evidence type="ECO:0000313" key="3">
    <source>
        <dbReference type="Proteomes" id="UP001324115"/>
    </source>
</evidence>
<proteinExistence type="predicted"/>
<gene>
    <name evidence="2" type="ORF">RGQ29_032875</name>
</gene>
<comment type="caution">
    <text evidence="2">The sequence shown here is derived from an EMBL/GenBank/DDBJ whole genome shotgun (WGS) entry which is preliminary data.</text>
</comment>
<evidence type="ECO:0008006" key="4">
    <source>
        <dbReference type="Google" id="ProtNLM"/>
    </source>
</evidence>
<dbReference type="EMBL" id="JAXUIC010000248">
    <property type="protein sequence ID" value="KAK4546491.1"/>
    <property type="molecule type" value="Genomic_DNA"/>
</dbReference>
<keyword evidence="3" id="KW-1185">Reference proteome</keyword>
<accession>A0AAN7DUG5</accession>
<dbReference type="CDD" id="cd09272">
    <property type="entry name" value="RNase_HI_RT_Ty1"/>
    <property type="match status" value="1"/>
</dbReference>
<evidence type="ECO:0000313" key="2">
    <source>
        <dbReference type="EMBL" id="KAK4546491.1"/>
    </source>
</evidence>
<reference evidence="2 3" key="1">
    <citation type="journal article" date="2023" name="G3 (Bethesda)">
        <title>A haplotype-resolved chromosome-scale genome for Quercus rubra L. provides insights into the genetics of adaptive traits for red oak species.</title>
        <authorList>
            <person name="Kapoor B."/>
            <person name="Jenkins J."/>
            <person name="Schmutz J."/>
            <person name="Zhebentyayeva T."/>
            <person name="Kuelheim C."/>
            <person name="Coggeshall M."/>
            <person name="Heim C."/>
            <person name="Lasky J.R."/>
            <person name="Leites L."/>
            <person name="Islam-Faridi N."/>
            <person name="Romero-Severson J."/>
            <person name="DeLeo V.L."/>
            <person name="Lucas S.M."/>
            <person name="Lazic D."/>
            <person name="Gailing O."/>
            <person name="Carlson J."/>
            <person name="Staton M."/>
        </authorList>
    </citation>
    <scope>NUCLEOTIDE SEQUENCE [LARGE SCALE GENOMIC DNA]</scope>
    <source>
        <strain evidence="2">Pseudo-F2</strain>
    </source>
</reference>
<dbReference type="PANTHER" id="PTHR11439:SF486">
    <property type="entry name" value="RLK (RECEPTOR-LIKE KINASE) PROTEIN, PUTATIVE-RELATED"/>
    <property type="match status" value="1"/>
</dbReference>
<name>A0AAN7DUG5_QUERU</name>
<dbReference type="Proteomes" id="UP001324115">
    <property type="component" value="Unassembled WGS sequence"/>
</dbReference>